<dbReference type="AlphaFoldDB" id="A0A399PCT2"/>
<keyword evidence="1" id="KW-1133">Transmembrane helix</keyword>
<dbReference type="Proteomes" id="UP000266634">
    <property type="component" value="Unassembled WGS sequence"/>
</dbReference>
<keyword evidence="1" id="KW-0472">Membrane</keyword>
<comment type="caution">
    <text evidence="2">The sequence shown here is derived from an EMBL/GenBank/DDBJ whole genome shotgun (WGS) entry which is preliminary data.</text>
</comment>
<feature type="non-terminal residue" evidence="2">
    <location>
        <position position="117"/>
    </location>
</feature>
<accession>A0A399PCT2</accession>
<gene>
    <name evidence="2" type="ORF">DZF93_17650</name>
</gene>
<organism evidence="2 3">
    <name type="scientific">Clavibacter michiganensis subsp. insidiosus</name>
    <dbReference type="NCBI Taxonomy" id="33014"/>
    <lineage>
        <taxon>Bacteria</taxon>
        <taxon>Bacillati</taxon>
        <taxon>Actinomycetota</taxon>
        <taxon>Actinomycetes</taxon>
        <taxon>Micrococcales</taxon>
        <taxon>Microbacteriaceae</taxon>
        <taxon>Clavibacter</taxon>
    </lineage>
</organism>
<evidence type="ECO:0000313" key="2">
    <source>
        <dbReference type="EMBL" id="RIJ04253.1"/>
    </source>
</evidence>
<sequence length="117" mass="12236">MALTGRTVALLLLGIAPLVALGDGSDAAYALLAGWILLVAVLVATDLALAASPRAVALERVLPARIRLDKTGESVLLMTNRGSRTLRGVVRDAWQPSAGASSTRDRVRIPAGERRAI</sequence>
<dbReference type="EMBL" id="QWEA01001207">
    <property type="protein sequence ID" value="RIJ04253.1"/>
    <property type="molecule type" value="Genomic_DNA"/>
</dbReference>
<reference evidence="2 3" key="1">
    <citation type="submission" date="2018-08" db="EMBL/GenBank/DDBJ databases">
        <title>Genome Sequence of Clavibacter michiganensis Subspecies type strains, and the Atypical Peach-Colored Strains Isolated from Tomato.</title>
        <authorList>
            <person name="Osdaghi E."/>
            <person name="Portier P."/>
            <person name="Briand M."/>
            <person name="Jacques M.-A."/>
        </authorList>
    </citation>
    <scope>NUCLEOTIDE SEQUENCE [LARGE SCALE GENOMIC DNA]</scope>
    <source>
        <strain evidence="2 3">CFBP 6488</strain>
    </source>
</reference>
<name>A0A399PCT2_9MICO</name>
<evidence type="ECO:0000256" key="1">
    <source>
        <dbReference type="SAM" id="Phobius"/>
    </source>
</evidence>
<evidence type="ECO:0000313" key="3">
    <source>
        <dbReference type="Proteomes" id="UP000266634"/>
    </source>
</evidence>
<proteinExistence type="predicted"/>
<protein>
    <submittedName>
        <fullName evidence="2">DUF58 domain-containing protein</fullName>
    </submittedName>
</protein>
<feature type="transmembrane region" description="Helical" evidence="1">
    <location>
        <begin position="32"/>
        <end position="51"/>
    </location>
</feature>
<keyword evidence="1" id="KW-0812">Transmembrane</keyword>